<evidence type="ECO:0000313" key="3">
    <source>
        <dbReference type="Proteomes" id="UP000634136"/>
    </source>
</evidence>
<protein>
    <submittedName>
        <fullName evidence="2">Uncharacterized protein</fullName>
    </submittedName>
</protein>
<sequence>MTNGRLRDLGDDDDREGEMRKIQAE</sequence>
<name>A0A834SXK3_9FABA</name>
<dbReference type="AlphaFoldDB" id="A0A834SXK3"/>
<evidence type="ECO:0000313" key="2">
    <source>
        <dbReference type="EMBL" id="KAF7805319.1"/>
    </source>
</evidence>
<reference evidence="2" key="1">
    <citation type="submission" date="2020-09" db="EMBL/GenBank/DDBJ databases">
        <title>Genome-Enabled Discovery of Anthraquinone Biosynthesis in Senna tora.</title>
        <authorList>
            <person name="Kang S.-H."/>
            <person name="Pandey R.P."/>
            <person name="Lee C.-M."/>
            <person name="Sim J.-S."/>
            <person name="Jeong J.-T."/>
            <person name="Choi B.-S."/>
            <person name="Jung M."/>
            <person name="Ginzburg D."/>
            <person name="Zhao K."/>
            <person name="Won S.Y."/>
            <person name="Oh T.-J."/>
            <person name="Yu Y."/>
            <person name="Kim N.-H."/>
            <person name="Lee O.R."/>
            <person name="Lee T.-H."/>
            <person name="Bashyal P."/>
            <person name="Kim T.-S."/>
            <person name="Lee W.-H."/>
            <person name="Kawkins C."/>
            <person name="Kim C.-K."/>
            <person name="Kim J.S."/>
            <person name="Ahn B.O."/>
            <person name="Rhee S.Y."/>
            <person name="Sohng J.K."/>
        </authorList>
    </citation>
    <scope>NUCLEOTIDE SEQUENCE</scope>
    <source>
        <tissue evidence="2">Leaf</tissue>
    </source>
</reference>
<feature type="region of interest" description="Disordered" evidence="1">
    <location>
        <begin position="1"/>
        <end position="25"/>
    </location>
</feature>
<organism evidence="2 3">
    <name type="scientific">Senna tora</name>
    <dbReference type="NCBI Taxonomy" id="362788"/>
    <lineage>
        <taxon>Eukaryota</taxon>
        <taxon>Viridiplantae</taxon>
        <taxon>Streptophyta</taxon>
        <taxon>Embryophyta</taxon>
        <taxon>Tracheophyta</taxon>
        <taxon>Spermatophyta</taxon>
        <taxon>Magnoliopsida</taxon>
        <taxon>eudicotyledons</taxon>
        <taxon>Gunneridae</taxon>
        <taxon>Pentapetalae</taxon>
        <taxon>rosids</taxon>
        <taxon>fabids</taxon>
        <taxon>Fabales</taxon>
        <taxon>Fabaceae</taxon>
        <taxon>Caesalpinioideae</taxon>
        <taxon>Cassia clade</taxon>
        <taxon>Senna</taxon>
    </lineage>
</organism>
<accession>A0A834SXK3</accession>
<comment type="caution">
    <text evidence="2">The sequence shown here is derived from an EMBL/GenBank/DDBJ whole genome shotgun (WGS) entry which is preliminary data.</text>
</comment>
<proteinExistence type="predicted"/>
<keyword evidence="3" id="KW-1185">Reference proteome</keyword>
<dbReference type="EMBL" id="JAAIUW010000012">
    <property type="protein sequence ID" value="KAF7805319.1"/>
    <property type="molecule type" value="Genomic_DNA"/>
</dbReference>
<evidence type="ECO:0000256" key="1">
    <source>
        <dbReference type="SAM" id="MobiDB-lite"/>
    </source>
</evidence>
<gene>
    <name evidence="2" type="ORF">G2W53_037480</name>
</gene>
<dbReference type="Proteomes" id="UP000634136">
    <property type="component" value="Unassembled WGS sequence"/>
</dbReference>